<gene>
    <name evidence="1" type="ORF">BN2476_190021</name>
</gene>
<sequence length="37" mass="4091">MLALVEETTIRNIYGLTAKAFAEPEDATNDRIACSYV</sequence>
<dbReference type="EMBL" id="CYGY02000019">
    <property type="protein sequence ID" value="SIT38798.1"/>
    <property type="molecule type" value="Genomic_DNA"/>
</dbReference>
<evidence type="ECO:0000313" key="1">
    <source>
        <dbReference type="EMBL" id="SIT38798.1"/>
    </source>
</evidence>
<reference evidence="1" key="1">
    <citation type="submission" date="2016-12" db="EMBL/GenBank/DDBJ databases">
        <authorList>
            <person name="Moulin L."/>
        </authorList>
    </citation>
    <scope>NUCLEOTIDE SEQUENCE [LARGE SCALE GENOMIC DNA]</scope>
    <source>
        <strain evidence="1">STM 7183</strain>
    </source>
</reference>
<dbReference type="Proteomes" id="UP000195569">
    <property type="component" value="Unassembled WGS sequence"/>
</dbReference>
<organism evidence="1 2">
    <name type="scientific">Paraburkholderia piptadeniae</name>
    <dbReference type="NCBI Taxonomy" id="1701573"/>
    <lineage>
        <taxon>Bacteria</taxon>
        <taxon>Pseudomonadati</taxon>
        <taxon>Pseudomonadota</taxon>
        <taxon>Betaproteobacteria</taxon>
        <taxon>Burkholderiales</taxon>
        <taxon>Burkholderiaceae</taxon>
        <taxon>Paraburkholderia</taxon>
    </lineage>
</organism>
<proteinExistence type="predicted"/>
<comment type="caution">
    <text evidence="1">The sequence shown here is derived from an EMBL/GenBank/DDBJ whole genome shotgun (WGS) entry which is preliminary data.</text>
</comment>
<protein>
    <submittedName>
        <fullName evidence="1">Uncharacterized protein</fullName>
    </submittedName>
</protein>
<keyword evidence="2" id="KW-1185">Reference proteome</keyword>
<dbReference type="AlphaFoldDB" id="A0A1N7RUK9"/>
<accession>A0A1N7RUK9</accession>
<name>A0A1N7RUK9_9BURK</name>
<evidence type="ECO:0000313" key="2">
    <source>
        <dbReference type="Proteomes" id="UP000195569"/>
    </source>
</evidence>